<gene>
    <name evidence="1" type="ORF">GA0070604_4746</name>
</gene>
<evidence type="ECO:0000313" key="1">
    <source>
        <dbReference type="EMBL" id="SCL62447.1"/>
    </source>
</evidence>
<dbReference type="RefSeq" id="WP_091122687.1">
    <property type="nucleotide sequence ID" value="NZ_FMHY01000002.1"/>
</dbReference>
<protein>
    <submittedName>
        <fullName evidence="1">Uncharacterized protein</fullName>
    </submittedName>
</protein>
<dbReference type="PROSITE" id="PS51318">
    <property type="entry name" value="TAT"/>
    <property type="match status" value="1"/>
</dbReference>
<sequence length="437" mass="46960">MTYDLETDPVRRALAVTADEVHPPADLVDRARRGGRRRVRRRRVLTGALAVLLLAGLAGAVQLGRAPAPAEVADVPELLLDQPTRGDLAHDRAYLDRVLATYEQTRDDSPLRGLIRSPAGQPRVTWAGTTPAGPAAAVVQRMRVDGGKLSVFIGFIGTDSAGRPEPVGADIFTLDFGSRAFLTGPDRSVLVVLDVGDDVEWSGERTYLADRVTRTDWRPVTFADGAAVVRVPPQRDRYSVAVRDGSGTYLRIGNLTDPTVIPNDPGLGWRTPAGGGRPGDEAALFPVAPQGAGLDLESVRMLLGKGDNGGEHETASPATGFDWKAYGRTGRGELFVAADIRFGGDPTRTVVYIEPLDSTHPRFGPVIRVYGDEVDPNATLPVALRLPGERGWLVARKNATLSYLDEQGRWRPAGRNAALLPAVTTRVRVDDTEVPLG</sequence>
<dbReference type="AlphaFoldDB" id="A0A1C6V8H3"/>
<evidence type="ECO:0000313" key="2">
    <source>
        <dbReference type="Proteomes" id="UP000199696"/>
    </source>
</evidence>
<keyword evidence="2" id="KW-1185">Reference proteome</keyword>
<reference evidence="2" key="1">
    <citation type="submission" date="2016-06" db="EMBL/GenBank/DDBJ databases">
        <authorList>
            <person name="Varghese N."/>
            <person name="Submissions Spin"/>
        </authorList>
    </citation>
    <scope>NUCLEOTIDE SEQUENCE [LARGE SCALE GENOMIC DNA]</scope>
    <source>
        <strain evidence="2">DSM 44814</strain>
    </source>
</reference>
<dbReference type="OrthoDB" id="3673627at2"/>
<proteinExistence type="predicted"/>
<dbReference type="STRING" id="227316.GA0070604_4746"/>
<dbReference type="Proteomes" id="UP000199696">
    <property type="component" value="Unassembled WGS sequence"/>
</dbReference>
<dbReference type="InterPro" id="IPR006311">
    <property type="entry name" value="TAT_signal"/>
</dbReference>
<dbReference type="EMBL" id="FMHY01000002">
    <property type="protein sequence ID" value="SCL62447.1"/>
    <property type="molecule type" value="Genomic_DNA"/>
</dbReference>
<name>A0A1C6V8H3_9ACTN</name>
<accession>A0A1C6V8H3</accession>
<organism evidence="1 2">
    <name type="scientific">Micromonospora eburnea</name>
    <dbReference type="NCBI Taxonomy" id="227316"/>
    <lineage>
        <taxon>Bacteria</taxon>
        <taxon>Bacillati</taxon>
        <taxon>Actinomycetota</taxon>
        <taxon>Actinomycetes</taxon>
        <taxon>Micromonosporales</taxon>
        <taxon>Micromonosporaceae</taxon>
        <taxon>Micromonospora</taxon>
    </lineage>
</organism>